<evidence type="ECO:0000256" key="17">
    <source>
        <dbReference type="HAMAP-Rule" id="MF_01398"/>
    </source>
</evidence>
<keyword evidence="6 17" id="KW-0138">CF(0)</keyword>
<evidence type="ECO:0000313" key="21">
    <source>
        <dbReference type="Proteomes" id="UP000178953"/>
    </source>
</evidence>
<dbReference type="NCBIfam" id="TIGR01145">
    <property type="entry name" value="ATP_synt_delta"/>
    <property type="match status" value="1"/>
</dbReference>
<accession>A0A1E8PWQ1</accession>
<comment type="subcellular location">
    <subcellularLocation>
        <location evidence="18">Cell membrane</location>
        <topology evidence="18">Peripheral membrane protein</topology>
    </subcellularLocation>
    <subcellularLocation>
        <location evidence="1 17">Cell membrane</location>
        <topology evidence="1 17">Single-pass membrane protein</topology>
    </subcellularLocation>
</comment>
<keyword evidence="8 17" id="KW-0375">Hydrogen ion transport</keyword>
<keyword evidence="13 17" id="KW-0066">ATP synthesis</keyword>
<evidence type="ECO:0000256" key="10">
    <source>
        <dbReference type="ARBA" id="ARBA00023065"/>
    </source>
</evidence>
<keyword evidence="18" id="KW-0139">CF(1)</keyword>
<dbReference type="GO" id="GO:0045259">
    <property type="term" value="C:proton-transporting ATP synthase complex"/>
    <property type="evidence" value="ECO:0007669"/>
    <property type="project" value="UniProtKB-KW"/>
</dbReference>
<dbReference type="GO" id="GO:0046933">
    <property type="term" value="F:proton-transporting ATP synthase activity, rotational mechanism"/>
    <property type="evidence" value="ECO:0007669"/>
    <property type="project" value="UniProtKB-UniRule"/>
</dbReference>
<evidence type="ECO:0000256" key="7">
    <source>
        <dbReference type="ARBA" id="ARBA00022692"/>
    </source>
</evidence>
<dbReference type="RefSeq" id="WP_070355965.1">
    <property type="nucleotide sequence ID" value="NZ_CP043474.1"/>
</dbReference>
<comment type="similarity">
    <text evidence="17">Belongs to the ATPase B chain family.</text>
</comment>
<dbReference type="HAMAP" id="MF_01416">
    <property type="entry name" value="ATP_synth_delta_bact"/>
    <property type="match status" value="1"/>
</dbReference>
<dbReference type="Pfam" id="PF00213">
    <property type="entry name" value="OSCP"/>
    <property type="match status" value="1"/>
</dbReference>
<evidence type="ECO:0000256" key="1">
    <source>
        <dbReference type="ARBA" id="ARBA00004162"/>
    </source>
</evidence>
<keyword evidence="4 17" id="KW-0813">Transport</keyword>
<dbReference type="EMBL" id="MCHX01000094">
    <property type="protein sequence ID" value="OFJ50802.1"/>
    <property type="molecule type" value="Genomic_DNA"/>
</dbReference>
<dbReference type="PANTHER" id="PTHR11910">
    <property type="entry name" value="ATP SYNTHASE DELTA CHAIN"/>
    <property type="match status" value="1"/>
</dbReference>
<dbReference type="OrthoDB" id="5242917at2"/>
<evidence type="ECO:0000256" key="6">
    <source>
        <dbReference type="ARBA" id="ARBA00022547"/>
    </source>
</evidence>
<dbReference type="HAMAP" id="MF_01398">
    <property type="entry name" value="ATP_synth_b_bprime"/>
    <property type="match status" value="1"/>
</dbReference>
<dbReference type="AlphaFoldDB" id="A0A1E8PWQ1"/>
<keyword evidence="19" id="KW-0175">Coiled coil</keyword>
<name>A0A1E8PWQ1_9MYCO</name>
<keyword evidence="12" id="KW-0511">Multifunctional enzyme</keyword>
<comment type="caution">
    <text evidence="20">The sequence shown here is derived from an EMBL/GenBank/DDBJ whole genome shotgun (WGS) entry which is preliminary data.</text>
</comment>
<evidence type="ECO:0000256" key="13">
    <source>
        <dbReference type="ARBA" id="ARBA00023310"/>
    </source>
</evidence>
<dbReference type="NCBIfam" id="NF009961">
    <property type="entry name" value="PRK13428.1"/>
    <property type="match status" value="1"/>
</dbReference>
<evidence type="ECO:0000256" key="12">
    <source>
        <dbReference type="ARBA" id="ARBA00023268"/>
    </source>
</evidence>
<evidence type="ECO:0000256" key="18">
    <source>
        <dbReference type="HAMAP-Rule" id="MF_01416"/>
    </source>
</evidence>
<evidence type="ECO:0000256" key="3">
    <source>
        <dbReference type="ARBA" id="ARBA00010811"/>
    </source>
</evidence>
<evidence type="ECO:0000256" key="15">
    <source>
        <dbReference type="ARBA" id="ARBA00025198"/>
    </source>
</evidence>
<comment type="similarity">
    <text evidence="18">Belongs to the ATPase delta chain family.</text>
</comment>
<comment type="function">
    <text evidence="18">This protein is part of the stalk that links CF(0) to CF(1). It either transmits conformational changes from CF(0) to CF(1) or is implicated in proton conduction.</text>
</comment>
<evidence type="ECO:0000256" key="19">
    <source>
        <dbReference type="SAM" id="Coils"/>
    </source>
</evidence>
<comment type="subunit">
    <text evidence="16 17">F-type ATPases have 2 components, F(1) - the catalytic core - and F(0) - the membrane proton channel. F(1) has five subunits: alpha(3), beta(3), gamma(1), delta(1), epsilon(1). F(0) has three main subunits: a(1), b(2) and c(10-14). The alpha and beta chains form an alternating ring which encloses part of the gamma chain. F(1) is attached to F(0) by a central stalk formed by the gamma and epsilon chains, while a peripheral stalk is formed by the delta and b chains.</text>
</comment>
<dbReference type="NCBIfam" id="NF009967">
    <property type="entry name" value="PRK13430.1"/>
    <property type="match status" value="1"/>
</dbReference>
<comment type="function">
    <text evidence="14">This fusion protein includes a component of the F(0) channel (subunit b) and of the F(1) subunit (subunit delta). Two copies of subunit b and one of delta together form the peripheral 'stator' stalk which links F(1) to F(0).</text>
</comment>
<dbReference type="SUPFAM" id="SSF81573">
    <property type="entry name" value="F1F0 ATP synthase subunit B, membrane domain"/>
    <property type="match status" value="1"/>
</dbReference>
<dbReference type="InterPro" id="IPR028987">
    <property type="entry name" value="ATP_synth_B-like_membr_sf"/>
</dbReference>
<dbReference type="Pfam" id="PF00430">
    <property type="entry name" value="ATP-synt_B"/>
    <property type="match status" value="1"/>
</dbReference>
<evidence type="ECO:0000256" key="8">
    <source>
        <dbReference type="ARBA" id="ARBA00022781"/>
    </source>
</evidence>
<dbReference type="InterPro" id="IPR005864">
    <property type="entry name" value="ATP_synth_F0_bsu_bac"/>
</dbReference>
<reference evidence="20 21" key="1">
    <citation type="submission" date="2016-09" db="EMBL/GenBank/DDBJ databases">
        <title>genome sequence of Mycobacterium sp. 739 SCH.</title>
        <authorList>
            <person name="Greninger A.L."/>
            <person name="Qin X."/>
            <person name="Jerome K."/>
            <person name="Vora S."/>
            <person name="Quinn K."/>
        </authorList>
    </citation>
    <scope>NUCLEOTIDE SEQUENCE [LARGE SCALE GENOMIC DNA]</scope>
    <source>
        <strain evidence="20 21">SCH</strain>
    </source>
</reference>
<proteinExistence type="inferred from homology"/>
<evidence type="ECO:0000256" key="5">
    <source>
        <dbReference type="ARBA" id="ARBA00022475"/>
    </source>
</evidence>
<dbReference type="InterPro" id="IPR000711">
    <property type="entry name" value="ATPase_OSCP/dsu"/>
</dbReference>
<dbReference type="Proteomes" id="UP000178953">
    <property type="component" value="Unassembled WGS sequence"/>
</dbReference>
<evidence type="ECO:0000256" key="4">
    <source>
        <dbReference type="ARBA" id="ARBA00022448"/>
    </source>
</evidence>
<sequence>MSTFIGQLIGFAVIVFIIVRFVVPPVRNLMAKQQEAIRTALAESEEASRKLADADAMHAKALEDAKAESERVKDEAKHDSERIAAQLREQAGVEAERIKSQGAQQIQLMRQQLIRQLRSGLGEEAVGKADELVRSHVSDPQARSATVDRFLDELDQMAPSSVTIETGASARLRATSRASLATLSDEFDGAVGSLDADALTTLADELASVTTVLNDQPMLARHLARPSDDSTAKVALVDRLFGGKIGDTTIGVLRTAASQRWSAAEDLVGAIEHTARLALLKRADVADEVDAVEEQLFRFGRVLDSEPRLSAALSDYTAPADGRIELLNRVLGGDGVNDTTRALLAQTVRLLRGERADEAVVDLAELAVARRDEVVAHVGAAAELSDEQRNRLTEVLSRIYGRSVSVQLDVDPDLLGGLSIEVGDEVIDGSIASRLAAARTQLPD</sequence>
<comment type="function">
    <text evidence="17">Component of the F(0) channel, it forms part of the peripheral stalk, linking F(1) to F(0).</text>
</comment>
<evidence type="ECO:0000256" key="11">
    <source>
        <dbReference type="ARBA" id="ARBA00023136"/>
    </source>
</evidence>
<evidence type="ECO:0000256" key="9">
    <source>
        <dbReference type="ARBA" id="ARBA00022989"/>
    </source>
</evidence>
<dbReference type="CDD" id="cd06503">
    <property type="entry name" value="ATP-synt_Fo_b"/>
    <property type="match status" value="1"/>
</dbReference>
<keyword evidence="11 17" id="KW-0472">Membrane</keyword>
<protein>
    <recommendedName>
        <fullName evidence="17 18">Multifunctional fusion protein</fullName>
    </recommendedName>
    <domain>
        <recommendedName>
            <fullName evidence="17">ATP synthase subunit b</fullName>
        </recommendedName>
        <alternativeName>
            <fullName evidence="17">ATP synthase F(0) sector subunit b</fullName>
        </alternativeName>
        <alternativeName>
            <fullName evidence="17">ATPase subunit I</fullName>
        </alternativeName>
        <alternativeName>
            <fullName evidence="17">F-type ATPase subunit b</fullName>
            <shortName evidence="17">F-ATPase subunit b</shortName>
        </alternativeName>
    </domain>
    <domain>
        <recommendedName>
            <fullName evidence="18">ATP synthase subunit delta</fullName>
        </recommendedName>
        <alternativeName>
            <fullName evidence="18">ATP synthase F(1) sector subunit delta</fullName>
        </alternativeName>
        <alternativeName>
            <fullName evidence="18">F-type ATPase subunit delta</fullName>
            <shortName evidence="18">F-ATPase subunit delta</shortName>
        </alternativeName>
    </domain>
</protein>
<keyword evidence="5 17" id="KW-1003">Cell membrane</keyword>
<dbReference type="GO" id="GO:0005886">
    <property type="term" value="C:plasma membrane"/>
    <property type="evidence" value="ECO:0007669"/>
    <property type="project" value="UniProtKB-SubCell"/>
</dbReference>
<keyword evidence="10 17" id="KW-0406">Ion transport</keyword>
<evidence type="ECO:0000313" key="20">
    <source>
        <dbReference type="EMBL" id="OFJ50802.1"/>
    </source>
</evidence>
<evidence type="ECO:0000256" key="2">
    <source>
        <dbReference type="ARBA" id="ARBA00010377"/>
    </source>
</evidence>
<comment type="similarity">
    <text evidence="3">In the N-terminal section; belongs to the ATPase B chain family.</text>
</comment>
<evidence type="ECO:0000256" key="16">
    <source>
        <dbReference type="ARBA" id="ARBA00025830"/>
    </source>
</evidence>
<feature type="coiled-coil region" evidence="19">
    <location>
        <begin position="30"/>
        <end position="82"/>
    </location>
</feature>
<evidence type="ECO:0000256" key="14">
    <source>
        <dbReference type="ARBA" id="ARBA00024925"/>
    </source>
</evidence>
<keyword evidence="9 17" id="KW-1133">Transmembrane helix</keyword>
<gene>
    <name evidence="17" type="primary">atpF</name>
    <name evidence="18" type="synonym">atpH</name>
    <name evidence="20" type="ORF">BEL07_26190</name>
</gene>
<dbReference type="NCBIfam" id="TIGR01144">
    <property type="entry name" value="ATP_synt_b"/>
    <property type="match status" value="1"/>
</dbReference>
<comment type="similarity">
    <text evidence="2">In the C-terminal section; belongs to the ATPase delta chain family.</text>
</comment>
<feature type="transmembrane region" description="Helical" evidence="17">
    <location>
        <begin position="6"/>
        <end position="23"/>
    </location>
</feature>
<organism evidence="20 21">
    <name type="scientific">Mycolicibacterium grossiae</name>
    <dbReference type="NCBI Taxonomy" id="1552759"/>
    <lineage>
        <taxon>Bacteria</taxon>
        <taxon>Bacillati</taxon>
        <taxon>Actinomycetota</taxon>
        <taxon>Actinomycetes</taxon>
        <taxon>Mycobacteriales</taxon>
        <taxon>Mycobacteriaceae</taxon>
        <taxon>Mycolicibacterium</taxon>
    </lineage>
</organism>
<keyword evidence="21" id="KW-1185">Reference proteome</keyword>
<dbReference type="InterPro" id="IPR002146">
    <property type="entry name" value="ATP_synth_b/b'su_bac/chlpt"/>
</dbReference>
<comment type="function">
    <text evidence="15 17">F(1)F(0) ATP synthase produces ATP from ADP in the presence of a proton or sodium gradient. F-type ATPases consist of two structural domains, F(1) containing the extramembraneous catalytic core and F(0) containing the membrane proton channel, linked together by a central stalk and a peripheral stalk. During catalysis, ATP synthesis in the catalytic domain of F(1) is coupled via a rotary mechanism of the central stalk subunits to proton translocation.</text>
</comment>
<keyword evidence="7 17" id="KW-0812">Transmembrane</keyword>